<organism evidence="4 5">
    <name type="scientific">Sclerotinia borealis (strain F-4128)</name>
    <dbReference type="NCBI Taxonomy" id="1432307"/>
    <lineage>
        <taxon>Eukaryota</taxon>
        <taxon>Fungi</taxon>
        <taxon>Dikarya</taxon>
        <taxon>Ascomycota</taxon>
        <taxon>Pezizomycotina</taxon>
        <taxon>Leotiomycetes</taxon>
        <taxon>Helotiales</taxon>
        <taxon>Sclerotiniaceae</taxon>
        <taxon>Sclerotinia</taxon>
    </lineage>
</organism>
<dbReference type="AlphaFoldDB" id="W9C7U8"/>
<feature type="domain" description="AB hydrolase-1" evidence="3">
    <location>
        <begin position="331"/>
        <end position="470"/>
    </location>
</feature>
<evidence type="ECO:0000256" key="1">
    <source>
        <dbReference type="ARBA" id="ARBA00010088"/>
    </source>
</evidence>
<keyword evidence="2" id="KW-0378">Hydrolase</keyword>
<dbReference type="Pfam" id="PF00561">
    <property type="entry name" value="Abhydrolase_1"/>
    <property type="match status" value="1"/>
</dbReference>
<dbReference type="PANTHER" id="PTHR43248">
    <property type="entry name" value="2-SUCCINYL-6-HYDROXY-2,4-CYCLOHEXADIENE-1-CARBOXYLATE SYNTHASE"/>
    <property type="match status" value="1"/>
</dbReference>
<dbReference type="HOGENOM" id="CLU_430310_0_0_1"/>
<proteinExistence type="inferred from homology"/>
<evidence type="ECO:0000313" key="4">
    <source>
        <dbReference type="EMBL" id="ESZ90954.1"/>
    </source>
</evidence>
<dbReference type="InterPro" id="IPR051601">
    <property type="entry name" value="Serine_prot/Carboxylest_S33"/>
</dbReference>
<reference evidence="4 5" key="1">
    <citation type="journal article" date="2014" name="Genome Announc.">
        <title>Draft genome sequence of Sclerotinia borealis, a psychrophilic plant pathogenic fungus.</title>
        <authorList>
            <person name="Mardanov A.V."/>
            <person name="Beletsky A.V."/>
            <person name="Kadnikov V.V."/>
            <person name="Ignatov A.N."/>
            <person name="Ravin N.V."/>
        </authorList>
    </citation>
    <scope>NUCLEOTIDE SEQUENCE [LARGE SCALE GENOMIC DNA]</scope>
    <source>
        <strain evidence="5">F-4157</strain>
    </source>
</reference>
<dbReference type="InterPro" id="IPR036770">
    <property type="entry name" value="Ankyrin_rpt-contain_sf"/>
</dbReference>
<dbReference type="STRING" id="1432307.W9C7U8"/>
<accession>W9C7U8</accession>
<evidence type="ECO:0000313" key="5">
    <source>
        <dbReference type="Proteomes" id="UP000019487"/>
    </source>
</evidence>
<comment type="similarity">
    <text evidence="1">Belongs to the peptidase S33 family.</text>
</comment>
<dbReference type="EMBL" id="AYSA01000559">
    <property type="protein sequence ID" value="ESZ90954.1"/>
    <property type="molecule type" value="Genomic_DNA"/>
</dbReference>
<dbReference type="PANTHER" id="PTHR43248:SF25">
    <property type="entry name" value="AB HYDROLASE-1 DOMAIN-CONTAINING PROTEIN-RELATED"/>
    <property type="match status" value="1"/>
</dbReference>
<evidence type="ECO:0000259" key="3">
    <source>
        <dbReference type="Pfam" id="PF00561"/>
    </source>
</evidence>
<gene>
    <name evidence="4" type="ORF">SBOR_8672</name>
</gene>
<dbReference type="SUPFAM" id="SSF48403">
    <property type="entry name" value="Ankyrin repeat"/>
    <property type="match status" value="1"/>
</dbReference>
<dbReference type="InterPro" id="IPR000073">
    <property type="entry name" value="AB_hydrolase_1"/>
</dbReference>
<sequence length="636" mass="70179">MDASQISRMVEADILEQSLDQINQNSPNAAALEETIQIDYLLSKFPSVPIPEGSIRAAIYSTSTDVFSALLRKDATIINRQFDRRRTSIALAYMNKQPVEFLEFMLKAGADPNQDPDTAPPPLISVAAFYNVIRVADVLLEYGTKLEGSGALEMAVGRGNEVMVRYFTDHNLHVLDHEYSSTGSCMHVSHASRRSRKKRAEARDLRKIAETQETQEATTSAQLSVMYHHISAFSTFAVLGTSLAIASALSSNSQSSNSTKQWTFDEISSSTSLIWYPCFSDFFCAMLDVPLDYSKTNGTRASVPLIMIAAQNNSTDGPYQGMILTNPVVGTNYDIVSFDPRGMGRSIPLADCSSSLSSKIRRRNFGLSGPEFDSSYWTEEFQKSFDFGAECNAKIGGSDQAGPHMSMAVVATDMLSIVDAFAKTERGQSVETLSLLNYWGFSYGSFLGQTFASMYPDRVGRFAIDGVVDPDDYISGAELDDIYLEDAVIDSFFTYCHLAGTSLCDFYTGNSSEDIRHRFENIFLPLNASYAFAQNWTNATTIQHSLESIKSTIRLTAYTPITSFPILATQLVAYEAALSNLTIAAIESASNIGTTTTNIIGTLPELPEWLPGVFLRRNTFNLWTDVRGTQARYRND</sequence>
<comment type="caution">
    <text evidence="4">The sequence shown here is derived from an EMBL/GenBank/DDBJ whole genome shotgun (WGS) entry which is preliminary data.</text>
</comment>
<name>W9C7U8_SCLBF</name>
<dbReference type="GO" id="GO:0016787">
    <property type="term" value="F:hydrolase activity"/>
    <property type="evidence" value="ECO:0007669"/>
    <property type="project" value="UniProtKB-KW"/>
</dbReference>
<dbReference type="Proteomes" id="UP000019487">
    <property type="component" value="Unassembled WGS sequence"/>
</dbReference>
<dbReference type="Gene3D" id="1.25.40.20">
    <property type="entry name" value="Ankyrin repeat-containing domain"/>
    <property type="match status" value="1"/>
</dbReference>
<evidence type="ECO:0000256" key="2">
    <source>
        <dbReference type="ARBA" id="ARBA00022801"/>
    </source>
</evidence>
<dbReference type="Gene3D" id="3.40.50.1820">
    <property type="entry name" value="alpha/beta hydrolase"/>
    <property type="match status" value="1"/>
</dbReference>
<dbReference type="InterPro" id="IPR029058">
    <property type="entry name" value="AB_hydrolase_fold"/>
</dbReference>
<dbReference type="SUPFAM" id="SSF53474">
    <property type="entry name" value="alpha/beta-Hydrolases"/>
    <property type="match status" value="1"/>
</dbReference>
<dbReference type="OrthoDB" id="425534at2759"/>
<keyword evidence="5" id="KW-1185">Reference proteome</keyword>
<protein>
    <recommendedName>
        <fullName evidence="3">AB hydrolase-1 domain-containing protein</fullName>
    </recommendedName>
</protein>